<sequence>MIKSLLVLTAISAFLSFSSAESCENGPSFDPFDEFHIQKSLDRSEAIRHHKAKAEKARKAAETAAINDKEDRKFAFNSHESFDEFAQYRDKFDEQNRKFDQSQQKSFADKFDVDNHLY</sequence>
<keyword evidence="2" id="KW-1185">Reference proteome</keyword>
<proteinExistence type="predicted"/>
<reference evidence="1" key="2">
    <citation type="submission" date="2022-06" db="UniProtKB">
        <authorList>
            <consortium name="EnsemblMetazoa"/>
        </authorList>
    </citation>
    <scope>IDENTIFICATION</scope>
    <source>
        <strain evidence="1">PS312</strain>
    </source>
</reference>
<name>A0A454XVW7_PRIPA</name>
<dbReference type="AlphaFoldDB" id="A0A454XVW7"/>
<gene>
    <name evidence="1" type="primary">WBGene00276122</name>
</gene>
<evidence type="ECO:0000313" key="2">
    <source>
        <dbReference type="Proteomes" id="UP000005239"/>
    </source>
</evidence>
<reference evidence="2" key="1">
    <citation type="journal article" date="2008" name="Nat. Genet.">
        <title>The Pristionchus pacificus genome provides a unique perspective on nematode lifestyle and parasitism.</title>
        <authorList>
            <person name="Dieterich C."/>
            <person name="Clifton S.W."/>
            <person name="Schuster L.N."/>
            <person name="Chinwalla A."/>
            <person name="Delehaunty K."/>
            <person name="Dinkelacker I."/>
            <person name="Fulton L."/>
            <person name="Fulton R."/>
            <person name="Godfrey J."/>
            <person name="Minx P."/>
            <person name="Mitreva M."/>
            <person name="Roeseler W."/>
            <person name="Tian H."/>
            <person name="Witte H."/>
            <person name="Yang S.P."/>
            <person name="Wilson R.K."/>
            <person name="Sommer R.J."/>
        </authorList>
    </citation>
    <scope>NUCLEOTIDE SEQUENCE [LARGE SCALE GENOMIC DNA]</scope>
    <source>
        <strain evidence="2">PS312</strain>
    </source>
</reference>
<protein>
    <submittedName>
        <fullName evidence="1">Uncharacterized protein</fullName>
    </submittedName>
</protein>
<dbReference type="EnsemblMetazoa" id="PPA37753.1">
    <property type="protein sequence ID" value="PPA37753.1"/>
    <property type="gene ID" value="WBGene00276122"/>
</dbReference>
<accession>A0A454XVW7</accession>
<organism evidence="1 2">
    <name type="scientific">Pristionchus pacificus</name>
    <name type="common">Parasitic nematode worm</name>
    <dbReference type="NCBI Taxonomy" id="54126"/>
    <lineage>
        <taxon>Eukaryota</taxon>
        <taxon>Metazoa</taxon>
        <taxon>Ecdysozoa</taxon>
        <taxon>Nematoda</taxon>
        <taxon>Chromadorea</taxon>
        <taxon>Rhabditida</taxon>
        <taxon>Rhabditina</taxon>
        <taxon>Diplogasteromorpha</taxon>
        <taxon>Diplogasteroidea</taxon>
        <taxon>Neodiplogasteridae</taxon>
        <taxon>Pristionchus</taxon>
    </lineage>
</organism>
<accession>A0A8R1YT31</accession>
<dbReference type="Proteomes" id="UP000005239">
    <property type="component" value="Unassembled WGS sequence"/>
</dbReference>
<evidence type="ECO:0000313" key="1">
    <source>
        <dbReference type="EnsemblMetazoa" id="PPA37753.1"/>
    </source>
</evidence>